<dbReference type="EMBL" id="JAHUTI010079760">
    <property type="protein sequence ID" value="MED6257943.1"/>
    <property type="molecule type" value="Genomic_DNA"/>
</dbReference>
<accession>A0ABU7C521</accession>
<evidence type="ECO:0000313" key="2">
    <source>
        <dbReference type="Proteomes" id="UP001345963"/>
    </source>
</evidence>
<reference evidence="1 2" key="1">
    <citation type="submission" date="2021-07" db="EMBL/GenBank/DDBJ databases">
        <authorList>
            <person name="Palmer J.M."/>
        </authorList>
    </citation>
    <scope>NUCLEOTIDE SEQUENCE [LARGE SCALE GENOMIC DNA]</scope>
    <source>
        <strain evidence="1 2">AT_MEX2019</strain>
        <tissue evidence="1">Muscle</tissue>
    </source>
</reference>
<proteinExistence type="predicted"/>
<evidence type="ECO:0000313" key="1">
    <source>
        <dbReference type="EMBL" id="MED6257943.1"/>
    </source>
</evidence>
<name>A0ABU7C521_9TELE</name>
<protein>
    <submittedName>
        <fullName evidence="1">Uncharacterized protein</fullName>
    </submittedName>
</protein>
<sequence>MALLPCCCGHPTILHPTPASLPLSPANKREWFLPGEPITVTSAEKAAEALAQRGGGKGRLHPLPAIAVRRLLLLWSHTRETVSYSVRPPQARREDICSSEAYQATVQHS</sequence>
<gene>
    <name evidence="1" type="ORF">ATANTOWER_000854</name>
</gene>
<dbReference type="Proteomes" id="UP001345963">
    <property type="component" value="Unassembled WGS sequence"/>
</dbReference>
<organism evidence="1 2">
    <name type="scientific">Ataeniobius toweri</name>
    <dbReference type="NCBI Taxonomy" id="208326"/>
    <lineage>
        <taxon>Eukaryota</taxon>
        <taxon>Metazoa</taxon>
        <taxon>Chordata</taxon>
        <taxon>Craniata</taxon>
        <taxon>Vertebrata</taxon>
        <taxon>Euteleostomi</taxon>
        <taxon>Actinopterygii</taxon>
        <taxon>Neopterygii</taxon>
        <taxon>Teleostei</taxon>
        <taxon>Neoteleostei</taxon>
        <taxon>Acanthomorphata</taxon>
        <taxon>Ovalentaria</taxon>
        <taxon>Atherinomorphae</taxon>
        <taxon>Cyprinodontiformes</taxon>
        <taxon>Goodeidae</taxon>
        <taxon>Ataeniobius</taxon>
    </lineage>
</organism>
<comment type="caution">
    <text evidence="1">The sequence shown here is derived from an EMBL/GenBank/DDBJ whole genome shotgun (WGS) entry which is preliminary data.</text>
</comment>
<keyword evidence="2" id="KW-1185">Reference proteome</keyword>